<gene>
    <name evidence="2" type="primary">LOC105424064</name>
</gene>
<dbReference type="KEGG" id="pbar:105424064"/>
<reference evidence="2" key="1">
    <citation type="submission" date="2025-08" db="UniProtKB">
        <authorList>
            <consortium name="RefSeq"/>
        </authorList>
    </citation>
    <scope>IDENTIFICATION</scope>
</reference>
<accession>A0A6I9W1Z2</accession>
<name>A0A6I9W1Z2_9HYME</name>
<dbReference type="GeneID" id="105424064"/>
<sequence length="127" mass="14378">MILLSFSSHLQYWIFEGVFQTKVFHLNKLLNMFIYISGMYVTPPNGELRAPSFVIHECLNTKVFICTILIPVLEASPGNRVAAVVFADDYAWKLGRGRLIATGPLCFYQQTTRHRGGKIKRSVGGRK</sequence>
<proteinExistence type="predicted"/>
<organism evidence="1 2">
    <name type="scientific">Pogonomyrmex barbatus</name>
    <name type="common">red harvester ant</name>
    <dbReference type="NCBI Taxonomy" id="144034"/>
    <lineage>
        <taxon>Eukaryota</taxon>
        <taxon>Metazoa</taxon>
        <taxon>Ecdysozoa</taxon>
        <taxon>Arthropoda</taxon>
        <taxon>Hexapoda</taxon>
        <taxon>Insecta</taxon>
        <taxon>Pterygota</taxon>
        <taxon>Neoptera</taxon>
        <taxon>Endopterygota</taxon>
        <taxon>Hymenoptera</taxon>
        <taxon>Apocrita</taxon>
        <taxon>Aculeata</taxon>
        <taxon>Formicoidea</taxon>
        <taxon>Formicidae</taxon>
        <taxon>Myrmicinae</taxon>
        <taxon>Pogonomyrmex</taxon>
    </lineage>
</organism>
<dbReference type="Proteomes" id="UP000504615">
    <property type="component" value="Unplaced"/>
</dbReference>
<evidence type="ECO:0000313" key="2">
    <source>
        <dbReference type="RefSeq" id="XP_011632405.1"/>
    </source>
</evidence>
<protein>
    <submittedName>
        <fullName evidence="2">Uncharacterized protein LOC105424064</fullName>
    </submittedName>
</protein>
<keyword evidence="1" id="KW-1185">Reference proteome</keyword>
<dbReference type="RefSeq" id="XP_011632405.1">
    <property type="nucleotide sequence ID" value="XM_011634103.2"/>
</dbReference>
<dbReference type="AlphaFoldDB" id="A0A6I9W1Z2"/>
<evidence type="ECO:0000313" key="1">
    <source>
        <dbReference type="Proteomes" id="UP000504615"/>
    </source>
</evidence>